<reference evidence="1" key="2">
    <citation type="submission" date="2021-01" db="EMBL/GenBank/DDBJ databases">
        <authorList>
            <person name="Schikora-Tamarit M.A."/>
        </authorList>
    </citation>
    <scope>NUCLEOTIDE SEQUENCE</scope>
    <source>
        <strain evidence="1">CBS6075</strain>
    </source>
</reference>
<dbReference type="RefSeq" id="XP_046063946.1">
    <property type="nucleotide sequence ID" value="XM_046201754.1"/>
</dbReference>
<gene>
    <name evidence="1" type="ORF">OGAPHI_001036</name>
</gene>
<accession>A0A9P8T9Y0</accession>
<dbReference type="OrthoDB" id="3989053at2759"/>
<sequence>MRDIEPRNVLLGDESVVRVHCVRGLFLELLGNVVQERTPFGSRSQSRNIVCVHRNGFVGHEKHARVRNVFNVVDVDAGLHAGKQVSVVSVPDLGDFSVRCHDFVAHTRVIVEPSYLVNWEPITLVLGHQRLRPTQIVQQRDAVRRAHGHVQPVVTELERRHLRAGAVCPVHDLHLHHPLPRSGVPELHRAVLQTSSNQSVNIVDVHDIHTGLTLHLKRLQKPALLQIQPVDLVPGSSHVKVAVHVVISLLGLQLYFFANLHVMDLSRLNNPIVQNSQSPEAQQYQSLLDKYAQVHAAAQRLSGKQAQINKLVRYLELRNNMLVQLLIQSEANRLSKTHTNLSPEEEHAAVQNIIDQKPFLEQYLSPLLQDTEALQTPELLEFLQVIENNPTSSVLGPEFDSILNLDASRKRKSDSVISP</sequence>
<dbReference type="GeneID" id="70233004"/>
<protein>
    <submittedName>
        <fullName evidence="1">Uncharacterized protein</fullName>
    </submittedName>
</protein>
<comment type="caution">
    <text evidence="1">The sequence shown here is derived from an EMBL/GenBank/DDBJ whole genome shotgun (WGS) entry which is preliminary data.</text>
</comment>
<dbReference type="EMBL" id="JAEUBE010000087">
    <property type="protein sequence ID" value="KAH3670521.1"/>
    <property type="molecule type" value="Genomic_DNA"/>
</dbReference>
<dbReference type="Proteomes" id="UP000769157">
    <property type="component" value="Unassembled WGS sequence"/>
</dbReference>
<evidence type="ECO:0000313" key="1">
    <source>
        <dbReference type="EMBL" id="KAH3670521.1"/>
    </source>
</evidence>
<reference evidence="1" key="1">
    <citation type="journal article" date="2021" name="Open Biol.">
        <title>Shared evolutionary footprints suggest mitochondrial oxidative damage underlies multiple complex I losses in fungi.</title>
        <authorList>
            <person name="Schikora-Tamarit M.A."/>
            <person name="Marcet-Houben M."/>
            <person name="Nosek J."/>
            <person name="Gabaldon T."/>
        </authorList>
    </citation>
    <scope>NUCLEOTIDE SEQUENCE</scope>
    <source>
        <strain evidence="1">CBS6075</strain>
    </source>
</reference>
<name>A0A9P8T9Y0_9ASCO</name>
<dbReference type="AlphaFoldDB" id="A0A9P8T9Y0"/>
<organism evidence="1 2">
    <name type="scientific">Ogataea philodendri</name>
    <dbReference type="NCBI Taxonomy" id="1378263"/>
    <lineage>
        <taxon>Eukaryota</taxon>
        <taxon>Fungi</taxon>
        <taxon>Dikarya</taxon>
        <taxon>Ascomycota</taxon>
        <taxon>Saccharomycotina</taxon>
        <taxon>Pichiomycetes</taxon>
        <taxon>Pichiales</taxon>
        <taxon>Pichiaceae</taxon>
        <taxon>Ogataea</taxon>
    </lineage>
</organism>
<proteinExistence type="predicted"/>
<evidence type="ECO:0000313" key="2">
    <source>
        <dbReference type="Proteomes" id="UP000769157"/>
    </source>
</evidence>
<keyword evidence="2" id="KW-1185">Reference proteome</keyword>